<evidence type="ECO:0000256" key="10">
    <source>
        <dbReference type="ARBA" id="ARBA00022989"/>
    </source>
</evidence>
<dbReference type="SUPFAM" id="SSF47384">
    <property type="entry name" value="Homodimeric domain of signal transducing histidine kinase"/>
    <property type="match status" value="1"/>
</dbReference>
<dbReference type="RefSeq" id="WP_093793560.1">
    <property type="nucleotide sequence ID" value="NZ_CP155571.1"/>
</dbReference>
<dbReference type="InterPro" id="IPR013767">
    <property type="entry name" value="PAS_fold"/>
</dbReference>
<keyword evidence="12" id="KW-0472">Membrane</keyword>
<dbReference type="PROSITE" id="PS50110">
    <property type="entry name" value="RESPONSE_REGULATORY"/>
    <property type="match status" value="1"/>
</dbReference>
<keyword evidence="19" id="KW-1185">Reference proteome</keyword>
<feature type="domain" description="PAS" evidence="16">
    <location>
        <begin position="1"/>
        <end position="73"/>
    </location>
</feature>
<dbReference type="CDD" id="cd16922">
    <property type="entry name" value="HATPase_EvgS-ArcB-TorS-like"/>
    <property type="match status" value="1"/>
</dbReference>
<dbReference type="PROSITE" id="PS50113">
    <property type="entry name" value="PAC"/>
    <property type="match status" value="1"/>
</dbReference>
<dbReference type="SUPFAM" id="SSF55785">
    <property type="entry name" value="PYP-like sensor domain (PAS domain)"/>
    <property type="match status" value="2"/>
</dbReference>
<dbReference type="InterPro" id="IPR036641">
    <property type="entry name" value="HPT_dom_sf"/>
</dbReference>
<dbReference type="PANTHER" id="PTHR45339">
    <property type="entry name" value="HYBRID SIGNAL TRANSDUCTION HISTIDINE KINASE J"/>
    <property type="match status" value="1"/>
</dbReference>
<dbReference type="InterPro" id="IPR000700">
    <property type="entry name" value="PAS-assoc_C"/>
</dbReference>
<keyword evidence="9" id="KW-0067">ATP-binding</keyword>
<evidence type="ECO:0000256" key="4">
    <source>
        <dbReference type="ARBA" id="ARBA00022475"/>
    </source>
</evidence>
<dbReference type="SMART" id="SM00388">
    <property type="entry name" value="HisKA"/>
    <property type="match status" value="1"/>
</dbReference>
<accession>A0ABZ3J7J4</accession>
<evidence type="ECO:0000256" key="5">
    <source>
        <dbReference type="ARBA" id="ARBA00022553"/>
    </source>
</evidence>
<keyword evidence="11" id="KW-0902">Two-component regulatory system</keyword>
<dbReference type="Pfam" id="PF00512">
    <property type="entry name" value="HisKA"/>
    <property type="match status" value="1"/>
</dbReference>
<evidence type="ECO:0000259" key="14">
    <source>
        <dbReference type="PROSITE" id="PS50109"/>
    </source>
</evidence>
<keyword evidence="5 13" id="KW-0597">Phosphoprotein</keyword>
<dbReference type="InterPro" id="IPR036097">
    <property type="entry name" value="HisK_dim/P_sf"/>
</dbReference>
<evidence type="ECO:0000259" key="15">
    <source>
        <dbReference type="PROSITE" id="PS50110"/>
    </source>
</evidence>
<dbReference type="NCBIfam" id="TIGR00229">
    <property type="entry name" value="sensory_box"/>
    <property type="match status" value="1"/>
</dbReference>
<evidence type="ECO:0000256" key="6">
    <source>
        <dbReference type="ARBA" id="ARBA00022692"/>
    </source>
</evidence>
<evidence type="ECO:0000313" key="18">
    <source>
        <dbReference type="EMBL" id="XFO74364.1"/>
    </source>
</evidence>
<evidence type="ECO:0000256" key="12">
    <source>
        <dbReference type="ARBA" id="ARBA00023136"/>
    </source>
</evidence>
<keyword evidence="8 18" id="KW-0418">Kinase</keyword>
<dbReference type="CDD" id="cd00130">
    <property type="entry name" value="PAS"/>
    <property type="match status" value="1"/>
</dbReference>
<evidence type="ECO:0000256" key="3">
    <source>
        <dbReference type="ARBA" id="ARBA00012438"/>
    </source>
</evidence>
<dbReference type="GO" id="GO:0004673">
    <property type="term" value="F:protein histidine kinase activity"/>
    <property type="evidence" value="ECO:0007669"/>
    <property type="project" value="UniProtKB-EC"/>
</dbReference>
<dbReference type="Gene3D" id="1.10.287.130">
    <property type="match status" value="1"/>
</dbReference>
<evidence type="ECO:0000256" key="7">
    <source>
        <dbReference type="ARBA" id="ARBA00022741"/>
    </source>
</evidence>
<feature type="domain" description="PAC" evidence="17">
    <location>
        <begin position="78"/>
        <end position="130"/>
    </location>
</feature>
<dbReference type="EMBL" id="CP155571">
    <property type="protein sequence ID" value="XFO74364.1"/>
    <property type="molecule type" value="Genomic_DNA"/>
</dbReference>
<dbReference type="Pfam" id="PF00072">
    <property type="entry name" value="Response_reg"/>
    <property type="match status" value="1"/>
</dbReference>
<evidence type="ECO:0000313" key="19">
    <source>
        <dbReference type="Proteomes" id="UP000216052"/>
    </source>
</evidence>
<dbReference type="InterPro" id="IPR004358">
    <property type="entry name" value="Sig_transdc_His_kin-like_C"/>
</dbReference>
<dbReference type="PROSITE" id="PS50109">
    <property type="entry name" value="HIS_KIN"/>
    <property type="match status" value="1"/>
</dbReference>
<dbReference type="InterPro" id="IPR011006">
    <property type="entry name" value="CheY-like_superfamily"/>
</dbReference>
<comment type="catalytic activity">
    <reaction evidence="1">
        <text>ATP + protein L-histidine = ADP + protein N-phospho-L-histidine.</text>
        <dbReference type="EC" id="2.7.13.3"/>
    </reaction>
</comment>
<dbReference type="Gene3D" id="3.40.50.2300">
    <property type="match status" value="1"/>
</dbReference>
<dbReference type="CDD" id="cd00082">
    <property type="entry name" value="HisKA"/>
    <property type="match status" value="1"/>
</dbReference>
<name>A0ABZ3J7J4_SPOA4</name>
<protein>
    <recommendedName>
        <fullName evidence="3">histidine kinase</fullName>
        <ecNumber evidence="3">2.7.13.3</ecNumber>
    </recommendedName>
</protein>
<dbReference type="Gene3D" id="3.30.450.20">
    <property type="entry name" value="PAS domain"/>
    <property type="match status" value="2"/>
</dbReference>
<comment type="subcellular location">
    <subcellularLocation>
        <location evidence="2">Cell membrane</location>
        <topology evidence="2">Multi-pass membrane protein</topology>
    </subcellularLocation>
</comment>
<reference evidence="18" key="1">
    <citation type="submission" date="2024-05" db="EMBL/GenBank/DDBJ databases">
        <title>Isolation and characterization of Sporomusa carbonis sp. nov., a carboxydotrophic hydrogenogen in the genus of Sporomusa isolated from a charcoal burning pile.</title>
        <authorList>
            <person name="Boeer T."/>
            <person name="Rosenbaum F."/>
            <person name="Eysell L."/>
            <person name="Mueller V."/>
            <person name="Daniel R."/>
            <person name="Poehlein A."/>
        </authorList>
    </citation>
    <scope>NUCLEOTIDE SEQUENCE [LARGE SCALE GENOMIC DNA]</scope>
    <source>
        <strain evidence="18">DSM 3132</strain>
    </source>
</reference>
<dbReference type="PANTHER" id="PTHR45339:SF1">
    <property type="entry name" value="HYBRID SIGNAL TRANSDUCTION HISTIDINE KINASE J"/>
    <property type="match status" value="1"/>
</dbReference>
<dbReference type="Pfam" id="PF13426">
    <property type="entry name" value="PAS_9"/>
    <property type="match status" value="1"/>
</dbReference>
<evidence type="ECO:0000256" key="8">
    <source>
        <dbReference type="ARBA" id="ARBA00022777"/>
    </source>
</evidence>
<dbReference type="InterPro" id="IPR001789">
    <property type="entry name" value="Sig_transdc_resp-reg_receiver"/>
</dbReference>
<evidence type="ECO:0000256" key="11">
    <source>
        <dbReference type="ARBA" id="ARBA00023012"/>
    </source>
</evidence>
<dbReference type="InterPro" id="IPR000014">
    <property type="entry name" value="PAS"/>
</dbReference>
<proteinExistence type="predicted"/>
<dbReference type="SUPFAM" id="SSF55874">
    <property type="entry name" value="ATPase domain of HSP90 chaperone/DNA topoisomerase II/histidine kinase"/>
    <property type="match status" value="1"/>
</dbReference>
<evidence type="ECO:0000256" key="9">
    <source>
        <dbReference type="ARBA" id="ARBA00022840"/>
    </source>
</evidence>
<dbReference type="InterPro" id="IPR003594">
    <property type="entry name" value="HATPase_dom"/>
</dbReference>
<keyword evidence="4" id="KW-1003">Cell membrane</keyword>
<evidence type="ECO:0000256" key="2">
    <source>
        <dbReference type="ARBA" id="ARBA00004651"/>
    </source>
</evidence>
<evidence type="ECO:0000256" key="13">
    <source>
        <dbReference type="PROSITE-ProRule" id="PRU00169"/>
    </source>
</evidence>
<dbReference type="PROSITE" id="PS50112">
    <property type="entry name" value="PAS"/>
    <property type="match status" value="1"/>
</dbReference>
<feature type="domain" description="Histidine kinase" evidence="14">
    <location>
        <begin position="287"/>
        <end position="507"/>
    </location>
</feature>
<dbReference type="InterPro" id="IPR036890">
    <property type="entry name" value="HATPase_C_sf"/>
</dbReference>
<dbReference type="CDD" id="cd17546">
    <property type="entry name" value="REC_hyHK_CKI1_RcsC-like"/>
    <property type="match status" value="1"/>
</dbReference>
<dbReference type="PRINTS" id="PR00344">
    <property type="entry name" value="BCTRLSENSOR"/>
</dbReference>
<evidence type="ECO:0000259" key="16">
    <source>
        <dbReference type="PROSITE" id="PS50112"/>
    </source>
</evidence>
<gene>
    <name evidence="18" type="primary">rcsC_4</name>
    <name evidence="18" type="ORF">SPACI_044740</name>
</gene>
<dbReference type="EC" id="2.7.13.3" evidence="3"/>
<evidence type="ECO:0000259" key="17">
    <source>
        <dbReference type="PROSITE" id="PS50113"/>
    </source>
</evidence>
<dbReference type="Proteomes" id="UP000216052">
    <property type="component" value="Chromosome"/>
</dbReference>
<feature type="domain" description="Response regulatory" evidence="15">
    <location>
        <begin position="531"/>
        <end position="649"/>
    </location>
</feature>
<evidence type="ECO:0000256" key="1">
    <source>
        <dbReference type="ARBA" id="ARBA00000085"/>
    </source>
</evidence>
<dbReference type="InterPro" id="IPR003661">
    <property type="entry name" value="HisK_dim/P_dom"/>
</dbReference>
<organism evidence="18 19">
    <name type="scientific">Sporomusa acidovorans (strain ATCC 49682 / DSM 3132 / Mol)</name>
    <dbReference type="NCBI Taxonomy" id="1123286"/>
    <lineage>
        <taxon>Bacteria</taxon>
        <taxon>Bacillati</taxon>
        <taxon>Bacillota</taxon>
        <taxon>Negativicutes</taxon>
        <taxon>Selenomonadales</taxon>
        <taxon>Sporomusaceae</taxon>
        <taxon>Sporomusa</taxon>
    </lineage>
</organism>
<keyword evidence="6" id="KW-0812">Transmembrane</keyword>
<dbReference type="Pfam" id="PF02518">
    <property type="entry name" value="HATPase_c"/>
    <property type="match status" value="1"/>
</dbReference>
<dbReference type="Gene3D" id="3.30.565.10">
    <property type="entry name" value="Histidine kinase-like ATPase, C-terminal domain"/>
    <property type="match status" value="1"/>
</dbReference>
<keyword evidence="10" id="KW-1133">Transmembrane helix</keyword>
<sequence length="756" mass="83399">MRDLAAALASIGDGVIVTGKDSTITFINKAAERLTGWQEKEAVGRSLTEVFQLINRETREQFDDPFARAICADGPVGLINNIVLVAKDGCEWYVSANTAPVKDSQDELQGAVVVFRDITRLKQVEQKLTEERRKLKTIFDAVPSCMLIVDEQAQIEEVNPAFARQFNWVESGGQIGRSLKCSNSYMDERGCGYSPDCEFCPIRRALREVFATGRAAGDFDAKLTLATHGQETMWFRINIVPAFIDNEQRAVIIIDDITKYKELEQSLKEAAEAAYAANRAKSEFLANMSHEIRTPLNGIIGMIDLTLMSELTPGQRENLLISKSCADSLLNIISDILEFSKIEAGKVALKKVGFNLREVIEQTLKPHKVRAAGKGLTLTCQIAYNVPFLVIGDPLRLQQIINNLVSNAIKFTNKGSIDMTVSNLGDNDKVKILFSVADTGIGISPAETKLLFRSFSQVDSSHTRKYGGTGLGLAISKQLVDIMGGKIWVESQKGQGSIFNFTIEFESCHKNDFKPQVNKPVQKRRTKKPRKILLAEDHELNQAVIGLLLKEMGHTFTIANTGTATVKLYERLTFDLILMDIQMPDMDGLEATAAIRRLEAETGRHIHIIAITAHALPGDRERFIALGVDDYIAKPVQFDDLFAIIERIDTAGEAADDEINALLHKADAMPLAPAALSELTKKISGLQAAAMFSDVQAVEAYALEIKALASQYSLDAIKNLAFRIALDLRRGHLEQAGVLAEKMMQEVNSLQKLSGI</sequence>
<keyword evidence="7" id="KW-0547">Nucleotide-binding</keyword>
<dbReference type="SMART" id="SM00091">
    <property type="entry name" value="PAS"/>
    <property type="match status" value="2"/>
</dbReference>
<dbReference type="SMART" id="SM00448">
    <property type="entry name" value="REC"/>
    <property type="match status" value="1"/>
</dbReference>
<keyword evidence="18" id="KW-0808">Transferase</keyword>
<dbReference type="SUPFAM" id="SSF47226">
    <property type="entry name" value="Histidine-containing phosphotransfer domain, HPT domain"/>
    <property type="match status" value="1"/>
</dbReference>
<dbReference type="SUPFAM" id="SSF52172">
    <property type="entry name" value="CheY-like"/>
    <property type="match status" value="1"/>
</dbReference>
<feature type="modified residue" description="4-aspartylphosphate" evidence="13">
    <location>
        <position position="580"/>
    </location>
</feature>
<dbReference type="InterPro" id="IPR005467">
    <property type="entry name" value="His_kinase_dom"/>
</dbReference>
<dbReference type="Pfam" id="PF00989">
    <property type="entry name" value="PAS"/>
    <property type="match status" value="1"/>
</dbReference>
<dbReference type="InterPro" id="IPR035965">
    <property type="entry name" value="PAS-like_dom_sf"/>
</dbReference>
<dbReference type="SMART" id="SM00387">
    <property type="entry name" value="HATPase_c"/>
    <property type="match status" value="1"/>
</dbReference>